<feature type="compositionally biased region" description="Basic and acidic residues" evidence="1">
    <location>
        <begin position="9"/>
        <end position="23"/>
    </location>
</feature>
<proteinExistence type="predicted"/>
<reference evidence="2" key="1">
    <citation type="submission" date="2022-07" db="EMBL/GenBank/DDBJ databases">
        <title>Phylogenomic reconstructions and comparative analyses of Kickxellomycotina fungi.</title>
        <authorList>
            <person name="Reynolds N.K."/>
            <person name="Stajich J.E."/>
            <person name="Barry K."/>
            <person name="Grigoriev I.V."/>
            <person name="Crous P."/>
            <person name="Smith M.E."/>
        </authorList>
    </citation>
    <scope>NUCLEOTIDE SEQUENCE</scope>
    <source>
        <strain evidence="2">BCRC 34882</strain>
    </source>
</reference>
<feature type="region of interest" description="Disordered" evidence="1">
    <location>
        <begin position="360"/>
        <end position="379"/>
    </location>
</feature>
<feature type="region of interest" description="Disordered" evidence="1">
    <location>
        <begin position="416"/>
        <end position="463"/>
    </location>
</feature>
<feature type="compositionally biased region" description="Low complexity" evidence="1">
    <location>
        <begin position="778"/>
        <end position="801"/>
    </location>
</feature>
<feature type="compositionally biased region" description="Basic and acidic residues" evidence="1">
    <location>
        <begin position="728"/>
        <end position="741"/>
    </location>
</feature>
<feature type="compositionally biased region" description="Polar residues" evidence="1">
    <location>
        <begin position="1105"/>
        <end position="1138"/>
    </location>
</feature>
<evidence type="ECO:0000256" key="1">
    <source>
        <dbReference type="SAM" id="MobiDB-lite"/>
    </source>
</evidence>
<feature type="compositionally biased region" description="Basic and acidic residues" evidence="1">
    <location>
        <begin position="593"/>
        <end position="604"/>
    </location>
</feature>
<feature type="region of interest" description="Disordered" evidence="1">
    <location>
        <begin position="713"/>
        <end position="741"/>
    </location>
</feature>
<feature type="compositionally biased region" description="Acidic residues" evidence="1">
    <location>
        <begin position="299"/>
        <end position="308"/>
    </location>
</feature>
<dbReference type="Proteomes" id="UP001151295">
    <property type="component" value="Unassembled WGS sequence"/>
</dbReference>
<protein>
    <submittedName>
        <fullName evidence="2">Uncharacterized protein</fullName>
    </submittedName>
</protein>
<sequence>MSSSATTHDIPEKESSSSREKADSSTVNNYIASLHLERADTKAGSQNAVQRRKTLLKQARDPKADQAALEQEIRHIERIASLLGRRQTRFDRKHNFPVVNHDLDDTLDGFFDVQEEDERVNEELLSGDHSTVFEDDESGGGGDLADPVLKEKNIHSAPTALIAQQQAAEYDNAEDPFDQIEDMQLENSPSGSAEYLPIDSYKSDKNVIDSADDKQATRLSVSMKGLNIDSNKESNEHIVGGKVDGCSNNEFELDSPTCNDDVIAEIARSNTWKRQSMALIREREHLGPALPQIANIDEEDEEDKEDDQEKGAANPPSDSAPRSAATAAEQIYAERLPGAVVVLSKPSSATAPPVSALAVPASASESKPTFKNNNLSTNKEGAMPPIDDIVLLSSTSAVEEYLDILDFIDGKAQPGGEFNDHTFNDGHISSDLQGNSDSSDSSDIDLSDGGGCSSDSDDSDSKYLARLNPKQPRLRLANVISTSAASLQTDAASNLSSQQDRHVFHDSNSKIELDKSIDSNSAAQVQQLHGVAKMPGSAGTGISGIPGRSTLRRSRRVLGKGRSLRSDPSTRWVSKLPALQSAKSESVAVSVSRMKDERVHRPETEPAVPKDSPSGDRDIASAVASVNAMDAAETGKLGSPNSIRPESLVSNVAVQTKLPGLAKLAEEAVAASKSKKHAGRTGNTLSSKMPHRPLPSAPDRILHTLDAADADIASSSSGVVRSPPPLPTKERPRVPKVLGGDKLDKRVQVEVELERPSSQRMFSLGSLAAASSEQALQQSSSALNMSSPTLPISPSSPAASIRRPETAQSSARDEERRPSSSSGPSSALSEWLRRTDIMLPSNNPAAAKLSPYPPGSSSKTITFNTYHYEQQQPIEGSATSAADNLRPGSRRKARGRVVRKIAVLPPSQLSTAAQHSRPASSSSSVYSSLSQQGNSPAHSPIRSNLNSPHSNHRASVAPTASIPTQKSSNSNNSNSPSVLAALPMAYSSSSCSGTYVQAHTANVAANGAYSFSPMPAINDGPTVLSAPPGASEMYDSMANFSAGMVEPSAPMLPEPTAPEVPQQWEVSSPQAYAFPMPVHYVTNSTQDGYNVKPLPSLPISLQMSPHVSTATDTAGSLEQQQGHSLSGASYSQPAQEVASSKLPPKLPDKPRPLSVPLVPLAPLPPPPQATHRQTAPDITIEEIVPDLIAAAAVSKNNKECGTGDAAALLSPTGGFVMPRFSSNYITRVLAPLLMTMGHVLAHGSHTTAPPISRFSRLHHAQRQ</sequence>
<feature type="compositionally biased region" description="Polar residues" evidence="1">
    <location>
        <begin position="365"/>
        <end position="379"/>
    </location>
</feature>
<name>A0ABQ8PHK9_9FUNG</name>
<feature type="region of interest" description="Disordered" evidence="1">
    <location>
        <begin position="672"/>
        <end position="694"/>
    </location>
</feature>
<feature type="region of interest" description="Disordered" evidence="1">
    <location>
        <begin position="778"/>
        <end position="829"/>
    </location>
</feature>
<feature type="compositionally biased region" description="Basic residues" evidence="1">
    <location>
        <begin position="888"/>
        <end position="899"/>
    </location>
</feature>
<accession>A0ABQ8PHK9</accession>
<feature type="region of interest" description="Disordered" evidence="1">
    <location>
        <begin position="874"/>
        <end position="975"/>
    </location>
</feature>
<feature type="region of interest" description="Disordered" evidence="1">
    <location>
        <begin position="1105"/>
        <end position="1157"/>
    </location>
</feature>
<keyword evidence="3" id="KW-1185">Reference proteome</keyword>
<evidence type="ECO:0000313" key="3">
    <source>
        <dbReference type="Proteomes" id="UP001151295"/>
    </source>
</evidence>
<feature type="region of interest" description="Disordered" evidence="1">
    <location>
        <begin position="1"/>
        <end position="26"/>
    </location>
</feature>
<organism evidence="2 3">
    <name type="scientific">Coemansia umbellata</name>
    <dbReference type="NCBI Taxonomy" id="1424467"/>
    <lineage>
        <taxon>Eukaryota</taxon>
        <taxon>Fungi</taxon>
        <taxon>Fungi incertae sedis</taxon>
        <taxon>Zoopagomycota</taxon>
        <taxon>Kickxellomycotina</taxon>
        <taxon>Kickxellomycetes</taxon>
        <taxon>Kickxellales</taxon>
        <taxon>Kickxellaceae</taxon>
        <taxon>Coemansia</taxon>
    </lineage>
</organism>
<feature type="compositionally biased region" description="Low complexity" evidence="1">
    <location>
        <begin position="914"/>
        <end position="935"/>
    </location>
</feature>
<evidence type="ECO:0000313" key="2">
    <source>
        <dbReference type="EMBL" id="KAJ1988141.1"/>
    </source>
</evidence>
<feature type="compositionally biased region" description="Low complexity" evidence="1">
    <location>
        <begin position="429"/>
        <end position="439"/>
    </location>
</feature>
<dbReference type="EMBL" id="JANBQD010000104">
    <property type="protein sequence ID" value="KAJ1988141.1"/>
    <property type="molecule type" value="Genomic_DNA"/>
</dbReference>
<feature type="region of interest" description="Disordered" evidence="1">
    <location>
        <begin position="299"/>
        <end position="327"/>
    </location>
</feature>
<feature type="region of interest" description="Disordered" evidence="1">
    <location>
        <begin position="531"/>
        <end position="569"/>
    </location>
</feature>
<feature type="region of interest" description="Disordered" evidence="1">
    <location>
        <begin position="587"/>
        <end position="618"/>
    </location>
</feature>
<gene>
    <name evidence="2" type="ORF">EDC05_005464</name>
</gene>
<feature type="compositionally biased region" description="Basic residues" evidence="1">
    <location>
        <begin position="550"/>
        <end position="563"/>
    </location>
</feature>
<feature type="compositionally biased region" description="Low complexity" evidence="1">
    <location>
        <begin position="819"/>
        <end position="829"/>
    </location>
</feature>
<comment type="caution">
    <text evidence="2">The sequence shown here is derived from an EMBL/GenBank/DDBJ whole genome shotgun (WGS) entry which is preliminary data.</text>
</comment>